<dbReference type="InterPro" id="IPR024598">
    <property type="entry name" value="SF3a60/Prp9_C"/>
</dbReference>
<dbReference type="EMBL" id="JAOPGA020001102">
    <property type="protein sequence ID" value="KAL0485101.1"/>
    <property type="molecule type" value="Genomic_DNA"/>
</dbReference>
<dbReference type="Pfam" id="PF16837">
    <property type="entry name" value="SF3A3"/>
    <property type="match status" value="1"/>
</dbReference>
<evidence type="ECO:0000256" key="3">
    <source>
        <dbReference type="SAM" id="MobiDB-lite"/>
    </source>
</evidence>
<proteinExistence type="predicted"/>
<accession>A0AAW2Z7H8</accession>
<comment type="subcellular location">
    <subcellularLocation>
        <location evidence="1">Nucleus</location>
    </subcellularLocation>
</comment>
<protein>
    <submittedName>
        <fullName evidence="6">Splicing factor 3A subunit 3</fullName>
    </submittedName>
</protein>
<sequence>MSSTLIEQARTHHHDLEHSIKSLVFEIQHKSKTQKRIVFQNHRINHQVEKMQKSAEELLNIYEDSNGFRRSEIESLTESTLQKTIAQFDTRLAEMREYHRNFPSNPMNRDAELPIFEQITKLQQELEEKIQFSGEESFGKYVDLHSLYMQYINLPHVDNSIDYLNYLNQFHMFHRIDQKTKEKASYRKYLQDLFDYLVDFHKRTQPLSDLTQITKSIIEQFESDWSNQKVQGWSKPSNEPEESNNTDQTKKKRKRRGKSNTNQDVNKSTALLERKIINFTKLLDDVIESTKIQIEKKQGRTWEEIENDLEREEQAEQKAEETELASMEAGDQYIEEEQEETEEDKMGAISNPLNLPMGWDGKPIPYWLYKLHGLGNEYKCEICGNQTYWGPRAFERHFQEWRHHNGMRCLRIPNTRHFHHITIIADALELWEKIKVQADEQTWKGDTMEEFEDKDGNVYNKKTFEDLKRQGIL</sequence>
<feature type="region of interest" description="Disordered" evidence="3">
    <location>
        <begin position="229"/>
        <end position="266"/>
    </location>
</feature>
<dbReference type="AlphaFoldDB" id="A0AAW2Z7H8"/>
<comment type="caution">
    <text evidence="6">The sequence shown here is derived from an EMBL/GenBank/DDBJ whole genome shotgun (WGS) entry which is preliminary data.</text>
</comment>
<name>A0AAW2Z7H8_9EUKA</name>
<dbReference type="GO" id="GO:0005681">
    <property type="term" value="C:spliceosomal complex"/>
    <property type="evidence" value="ECO:0007669"/>
    <property type="project" value="InterPro"/>
</dbReference>
<dbReference type="InterPro" id="IPR031774">
    <property type="entry name" value="SF3A3_dom"/>
</dbReference>
<evidence type="ECO:0000259" key="4">
    <source>
        <dbReference type="Pfam" id="PF11931"/>
    </source>
</evidence>
<evidence type="ECO:0000256" key="2">
    <source>
        <dbReference type="ARBA" id="ARBA00023242"/>
    </source>
</evidence>
<reference evidence="6 7" key="1">
    <citation type="submission" date="2024-03" db="EMBL/GenBank/DDBJ databases">
        <title>The Acrasis kona genome and developmental transcriptomes reveal deep origins of eukaryotic multicellular pathways.</title>
        <authorList>
            <person name="Sheikh S."/>
            <person name="Fu C.-J."/>
            <person name="Brown M.W."/>
            <person name="Baldauf S.L."/>
        </authorList>
    </citation>
    <scope>NUCLEOTIDE SEQUENCE [LARGE SCALE GENOMIC DNA]</scope>
    <source>
        <strain evidence="6 7">ATCC MYA-3509</strain>
    </source>
</reference>
<dbReference type="GO" id="GO:0000398">
    <property type="term" value="P:mRNA splicing, via spliceosome"/>
    <property type="evidence" value="ECO:0007669"/>
    <property type="project" value="InterPro"/>
</dbReference>
<dbReference type="PANTHER" id="PTHR12786">
    <property type="entry name" value="SPLICING FACTOR SF3A-RELATED"/>
    <property type="match status" value="1"/>
</dbReference>
<evidence type="ECO:0000259" key="5">
    <source>
        <dbReference type="Pfam" id="PF16837"/>
    </source>
</evidence>
<evidence type="ECO:0000313" key="7">
    <source>
        <dbReference type="Proteomes" id="UP001431209"/>
    </source>
</evidence>
<dbReference type="InterPro" id="IPR051421">
    <property type="entry name" value="RNA_Proc_DNA_Dmg_Regulator"/>
</dbReference>
<keyword evidence="2" id="KW-0539">Nucleus</keyword>
<evidence type="ECO:0000313" key="6">
    <source>
        <dbReference type="EMBL" id="KAL0485101.1"/>
    </source>
</evidence>
<keyword evidence="7" id="KW-1185">Reference proteome</keyword>
<dbReference type="PANTHER" id="PTHR12786:SF2">
    <property type="entry name" value="SPLICING FACTOR 3A SUBUNIT 3"/>
    <property type="match status" value="1"/>
</dbReference>
<dbReference type="GO" id="GO:0003723">
    <property type="term" value="F:RNA binding"/>
    <property type="evidence" value="ECO:0007669"/>
    <property type="project" value="InterPro"/>
</dbReference>
<evidence type="ECO:0000256" key="1">
    <source>
        <dbReference type="ARBA" id="ARBA00004123"/>
    </source>
</evidence>
<dbReference type="Proteomes" id="UP001431209">
    <property type="component" value="Unassembled WGS sequence"/>
</dbReference>
<feature type="compositionally biased region" description="Polar residues" evidence="3">
    <location>
        <begin position="229"/>
        <end position="238"/>
    </location>
</feature>
<dbReference type="Pfam" id="PF11931">
    <property type="entry name" value="SF3a60_Prp9_C"/>
    <property type="match status" value="1"/>
</dbReference>
<gene>
    <name evidence="6" type="ORF">AKO1_011827</name>
</gene>
<organism evidence="6 7">
    <name type="scientific">Acrasis kona</name>
    <dbReference type="NCBI Taxonomy" id="1008807"/>
    <lineage>
        <taxon>Eukaryota</taxon>
        <taxon>Discoba</taxon>
        <taxon>Heterolobosea</taxon>
        <taxon>Tetramitia</taxon>
        <taxon>Eutetramitia</taxon>
        <taxon>Acrasidae</taxon>
        <taxon>Acrasis</taxon>
    </lineage>
</organism>
<feature type="domain" description="SF3A3" evidence="5">
    <location>
        <begin position="132"/>
        <end position="180"/>
    </location>
</feature>
<feature type="domain" description="Splicing factor SF3a60 /Prp9 subunit C-terminal" evidence="4">
    <location>
        <begin position="354"/>
        <end position="473"/>
    </location>
</feature>